<sequence length="103" mass="10824">MAGAVRAGAGWRAPYERGQEVGSDGRGAIHGSRTAAALRTRTRAQKLAPCEQSRAGRICTSGKQILMPGRAMCAVRPHTADGLGPHRKGQDAADVLAVLTEYN</sequence>
<evidence type="ECO:0000313" key="2">
    <source>
        <dbReference type="Proteomes" id="UP001500393"/>
    </source>
</evidence>
<comment type="caution">
    <text evidence="1">The sequence shown here is derived from an EMBL/GenBank/DDBJ whole genome shotgun (WGS) entry which is preliminary data.</text>
</comment>
<name>A0ABN2E391_9ACTN</name>
<organism evidence="1 2">
    <name type="scientific">Kribbella sancticallisti</name>
    <dbReference type="NCBI Taxonomy" id="460087"/>
    <lineage>
        <taxon>Bacteria</taxon>
        <taxon>Bacillati</taxon>
        <taxon>Actinomycetota</taxon>
        <taxon>Actinomycetes</taxon>
        <taxon>Propionibacteriales</taxon>
        <taxon>Kribbellaceae</taxon>
        <taxon>Kribbella</taxon>
    </lineage>
</organism>
<accession>A0ABN2E391</accession>
<dbReference type="EMBL" id="BAAAOS010000041">
    <property type="protein sequence ID" value="GAA1594928.1"/>
    <property type="molecule type" value="Genomic_DNA"/>
</dbReference>
<reference evidence="1 2" key="1">
    <citation type="journal article" date="2019" name="Int. J. Syst. Evol. Microbiol.">
        <title>The Global Catalogue of Microorganisms (GCM) 10K type strain sequencing project: providing services to taxonomists for standard genome sequencing and annotation.</title>
        <authorList>
            <consortium name="The Broad Institute Genomics Platform"/>
            <consortium name="The Broad Institute Genome Sequencing Center for Infectious Disease"/>
            <person name="Wu L."/>
            <person name="Ma J."/>
        </authorList>
    </citation>
    <scope>NUCLEOTIDE SEQUENCE [LARGE SCALE GENOMIC DNA]</scope>
    <source>
        <strain evidence="1 2">JCM 14969</strain>
    </source>
</reference>
<gene>
    <name evidence="1" type="ORF">GCM10009789_56310</name>
</gene>
<proteinExistence type="predicted"/>
<evidence type="ECO:0000313" key="1">
    <source>
        <dbReference type="EMBL" id="GAA1594928.1"/>
    </source>
</evidence>
<dbReference type="Proteomes" id="UP001500393">
    <property type="component" value="Unassembled WGS sequence"/>
</dbReference>
<keyword evidence="2" id="KW-1185">Reference proteome</keyword>
<protein>
    <submittedName>
        <fullName evidence="1">Uncharacterized protein</fullName>
    </submittedName>
</protein>